<protein>
    <submittedName>
        <fullName evidence="1">Uncharacterized protein</fullName>
    </submittedName>
</protein>
<dbReference type="AlphaFoldDB" id="A0A498SE84"/>
<reference evidence="1 2" key="1">
    <citation type="submission" date="2018-08" db="EMBL/GenBank/DDBJ databases">
        <authorList>
            <person name="Laetsch R D."/>
            <person name="Stevens L."/>
            <person name="Kumar S."/>
            <person name="Blaxter L. M."/>
        </authorList>
    </citation>
    <scope>NUCLEOTIDE SEQUENCE [LARGE SCALE GENOMIC DNA]</scope>
</reference>
<name>A0A498SE84_ACAVI</name>
<organism evidence="1 2">
    <name type="scientific">Acanthocheilonema viteae</name>
    <name type="common">Filarial nematode worm</name>
    <name type="synonym">Dipetalonema viteae</name>
    <dbReference type="NCBI Taxonomy" id="6277"/>
    <lineage>
        <taxon>Eukaryota</taxon>
        <taxon>Metazoa</taxon>
        <taxon>Ecdysozoa</taxon>
        <taxon>Nematoda</taxon>
        <taxon>Chromadorea</taxon>
        <taxon>Rhabditida</taxon>
        <taxon>Spirurina</taxon>
        <taxon>Spiruromorpha</taxon>
        <taxon>Filarioidea</taxon>
        <taxon>Onchocercidae</taxon>
        <taxon>Acanthocheilonema</taxon>
    </lineage>
</organism>
<gene>
    <name evidence="1" type="ORF">NAV_LOCUS4876</name>
</gene>
<sequence>MDRNGINREDIGNRFNKCLEEALNDTRQLVKGEISEDEIDVEQGLQQASVGKMIENFTKILLDNEKVKYADVNVQMHLKNVRSNPRKHNVRFFAYEPYGVDERGGQIIRD</sequence>
<proteinExistence type="predicted"/>
<evidence type="ECO:0000313" key="1">
    <source>
        <dbReference type="EMBL" id="VBB30085.1"/>
    </source>
</evidence>
<dbReference type="EMBL" id="UPTC01000778">
    <property type="protein sequence ID" value="VBB30085.1"/>
    <property type="molecule type" value="Genomic_DNA"/>
</dbReference>
<dbReference type="OrthoDB" id="5837759at2759"/>
<keyword evidence="2" id="KW-1185">Reference proteome</keyword>
<dbReference type="STRING" id="6277.A0A498SE84"/>
<evidence type="ECO:0000313" key="2">
    <source>
        <dbReference type="Proteomes" id="UP000276991"/>
    </source>
</evidence>
<dbReference type="Proteomes" id="UP000276991">
    <property type="component" value="Unassembled WGS sequence"/>
</dbReference>
<accession>A0A498SE84</accession>